<reference evidence="6 7" key="1">
    <citation type="journal article" date="2016" name="Genome Announc.">
        <title>First Complete Genome Sequence of a Subdivision 6 Acidobacterium Strain.</title>
        <authorList>
            <person name="Huang S."/>
            <person name="Vieira S."/>
            <person name="Bunk B."/>
            <person name="Riedel T."/>
            <person name="Sproer C."/>
            <person name="Overmann J."/>
        </authorList>
    </citation>
    <scope>NUCLEOTIDE SEQUENCE [LARGE SCALE GENOMIC DNA]</scope>
    <source>
        <strain evidence="7">DSM 100886 HEG_-6_39</strain>
    </source>
</reference>
<dbReference type="SMART" id="SM00490">
    <property type="entry name" value="HELICc"/>
    <property type="match status" value="1"/>
</dbReference>
<evidence type="ECO:0000313" key="6">
    <source>
        <dbReference type="EMBL" id="AMY12156.1"/>
    </source>
</evidence>
<feature type="domain" description="Helicase ATP-binding" evidence="4">
    <location>
        <begin position="96"/>
        <end position="280"/>
    </location>
</feature>
<dbReference type="GO" id="GO:0003724">
    <property type="term" value="F:RNA helicase activity"/>
    <property type="evidence" value="ECO:0007669"/>
    <property type="project" value="UniProtKB-EC"/>
</dbReference>
<evidence type="ECO:0000259" key="5">
    <source>
        <dbReference type="PROSITE" id="PS51194"/>
    </source>
</evidence>
<dbReference type="AlphaFoldDB" id="A0A143PV27"/>
<dbReference type="Pfam" id="PF22982">
    <property type="entry name" value="WHD_HRQ1"/>
    <property type="match status" value="1"/>
</dbReference>
<dbReference type="GO" id="GO:0043138">
    <property type="term" value="F:3'-5' DNA helicase activity"/>
    <property type="evidence" value="ECO:0007669"/>
    <property type="project" value="TreeGrafter"/>
</dbReference>
<dbReference type="PROSITE" id="PS51192">
    <property type="entry name" value="HELICASE_ATP_BIND_1"/>
    <property type="match status" value="1"/>
</dbReference>
<evidence type="ECO:0000256" key="2">
    <source>
        <dbReference type="ARBA" id="ARBA00022840"/>
    </source>
</evidence>
<dbReference type="PATRIC" id="fig|1813736.3.peg.5711"/>
<keyword evidence="6" id="KW-0378">Hydrolase</keyword>
<dbReference type="CDD" id="cd17923">
    <property type="entry name" value="DEXHc_Hrq1-like"/>
    <property type="match status" value="1"/>
</dbReference>
<dbReference type="CDD" id="cd18797">
    <property type="entry name" value="SF2_C_Hrq"/>
    <property type="match status" value="1"/>
</dbReference>
<dbReference type="EMBL" id="CP015136">
    <property type="protein sequence ID" value="AMY12156.1"/>
    <property type="molecule type" value="Genomic_DNA"/>
</dbReference>
<dbReference type="InterPro" id="IPR018973">
    <property type="entry name" value="MZB"/>
</dbReference>
<dbReference type="SUPFAM" id="SSF52540">
    <property type="entry name" value="P-loop containing nucleoside triphosphate hydrolases"/>
    <property type="match status" value="1"/>
</dbReference>
<dbReference type="GO" id="GO:0036297">
    <property type="term" value="P:interstrand cross-link repair"/>
    <property type="evidence" value="ECO:0007669"/>
    <property type="project" value="TreeGrafter"/>
</dbReference>
<feature type="compositionally biased region" description="Basic and acidic residues" evidence="3">
    <location>
        <begin position="632"/>
        <end position="645"/>
    </location>
</feature>
<protein>
    <submittedName>
        <fullName evidence="6">DEAD-box ATP-dependent RNA helicase CshA</fullName>
        <ecNumber evidence="6">3.6.4.13</ecNumber>
    </submittedName>
</protein>
<keyword evidence="1" id="KW-0547">Nucleotide-binding</keyword>
<dbReference type="InterPro" id="IPR027417">
    <property type="entry name" value="P-loop_NTPase"/>
</dbReference>
<dbReference type="STRING" id="1855912.LuPra_05429"/>
<evidence type="ECO:0000256" key="1">
    <source>
        <dbReference type="ARBA" id="ARBA00022741"/>
    </source>
</evidence>
<dbReference type="SMART" id="SM00487">
    <property type="entry name" value="DEXDc"/>
    <property type="match status" value="1"/>
</dbReference>
<dbReference type="Pfam" id="PF00270">
    <property type="entry name" value="DEAD"/>
    <property type="match status" value="1"/>
</dbReference>
<dbReference type="Pfam" id="PF09369">
    <property type="entry name" value="MZB"/>
    <property type="match status" value="1"/>
</dbReference>
<dbReference type="KEGG" id="abac:LuPra_05429"/>
<feature type="domain" description="Helicase C-terminal" evidence="5">
    <location>
        <begin position="318"/>
        <end position="468"/>
    </location>
</feature>
<dbReference type="RefSeq" id="WP_110173637.1">
    <property type="nucleotide sequence ID" value="NZ_CP015136.1"/>
</dbReference>
<dbReference type="PANTHER" id="PTHR47957">
    <property type="entry name" value="ATP-DEPENDENT HELICASE HRQ1"/>
    <property type="match status" value="1"/>
</dbReference>
<name>A0A143PV27_LUTPR</name>
<feature type="region of interest" description="Disordered" evidence="3">
    <location>
        <begin position="627"/>
        <end position="665"/>
    </location>
</feature>
<dbReference type="Gene3D" id="3.40.50.300">
    <property type="entry name" value="P-loop containing nucleotide triphosphate hydrolases"/>
    <property type="match status" value="2"/>
</dbReference>
<dbReference type="Proteomes" id="UP000076079">
    <property type="component" value="Chromosome"/>
</dbReference>
<dbReference type="InterPro" id="IPR001650">
    <property type="entry name" value="Helicase_C-like"/>
</dbReference>
<organism evidence="6 7">
    <name type="scientific">Luteitalea pratensis</name>
    <dbReference type="NCBI Taxonomy" id="1855912"/>
    <lineage>
        <taxon>Bacteria</taxon>
        <taxon>Pseudomonadati</taxon>
        <taxon>Acidobacteriota</taxon>
        <taxon>Vicinamibacteria</taxon>
        <taxon>Vicinamibacterales</taxon>
        <taxon>Vicinamibacteraceae</taxon>
        <taxon>Luteitalea</taxon>
    </lineage>
</organism>
<dbReference type="InterPro" id="IPR055227">
    <property type="entry name" value="HRQ1_WHD"/>
</dbReference>
<dbReference type="InterPro" id="IPR014001">
    <property type="entry name" value="Helicase_ATP-bd"/>
</dbReference>
<gene>
    <name evidence="6" type="primary">cshA</name>
    <name evidence="6" type="ORF">LuPra_05429</name>
</gene>
<dbReference type="GO" id="GO:0003676">
    <property type="term" value="F:nucleic acid binding"/>
    <property type="evidence" value="ECO:0007669"/>
    <property type="project" value="InterPro"/>
</dbReference>
<evidence type="ECO:0000313" key="7">
    <source>
        <dbReference type="Proteomes" id="UP000076079"/>
    </source>
</evidence>
<keyword evidence="7" id="KW-1185">Reference proteome</keyword>
<dbReference type="GO" id="GO:0006289">
    <property type="term" value="P:nucleotide-excision repair"/>
    <property type="evidence" value="ECO:0007669"/>
    <property type="project" value="TreeGrafter"/>
</dbReference>
<dbReference type="PROSITE" id="PS51194">
    <property type="entry name" value="HELICASE_CTER"/>
    <property type="match status" value="1"/>
</dbReference>
<dbReference type="PANTHER" id="PTHR47957:SF3">
    <property type="entry name" value="ATP-DEPENDENT HELICASE HRQ1"/>
    <property type="match status" value="1"/>
</dbReference>
<reference evidence="7" key="2">
    <citation type="submission" date="2016-04" db="EMBL/GenBank/DDBJ databases">
        <title>First Complete Genome Sequence of a Subdivision 6 Acidobacterium.</title>
        <authorList>
            <person name="Huang S."/>
            <person name="Vieira S."/>
            <person name="Bunk B."/>
            <person name="Riedel T."/>
            <person name="Sproeer C."/>
            <person name="Overmann J."/>
        </authorList>
    </citation>
    <scope>NUCLEOTIDE SEQUENCE [LARGE SCALE GENOMIC DNA]</scope>
    <source>
        <strain evidence="7">DSM 100886 HEG_-6_39</strain>
    </source>
</reference>
<keyword evidence="6" id="KW-0347">Helicase</keyword>
<proteinExistence type="predicted"/>
<dbReference type="EC" id="3.6.4.13" evidence="6"/>
<dbReference type="GO" id="GO:0005524">
    <property type="term" value="F:ATP binding"/>
    <property type="evidence" value="ECO:0007669"/>
    <property type="project" value="UniProtKB-KW"/>
</dbReference>
<dbReference type="GO" id="GO:0016787">
    <property type="term" value="F:hydrolase activity"/>
    <property type="evidence" value="ECO:0007669"/>
    <property type="project" value="UniProtKB-KW"/>
</dbReference>
<evidence type="ECO:0000256" key="3">
    <source>
        <dbReference type="SAM" id="MobiDB-lite"/>
    </source>
</evidence>
<keyword evidence="2" id="KW-0067">ATP-binding</keyword>
<sequence length="894" mass="96352">MSGTLARLSGNKDQALQDALGHLAPDARAVSALPGPDLSPGTHIQVSGDKVVTAVRHIPAQAARYAPWPPDVDARLIDALATRGIDQPYTHQAEAIGHALAGRHVVVVTPTASGKTLCYNGAVLSTVLREPGARALYLFPTKALAQDQLAELQGLAQIVGAAAQREIGVFTYDGDTPADARRAIRARANVVLSNPDMLHAGVLPHHPRWARLFENLRYVVIDELHAYRGVFGSHLANVLRRLQRICRHYGSNPTFICTSATIANPKALAERLTEQPFEHVVESGAPRGEKFFVLLNPPVVNQALGIRRSYLSEARRVALEFLRRNLQLIVFAQSRLATEILTTYLKDAFPGPPGATEAVRGYRGGYLPLRRREIERGLREGDVRAVVSTNALELGIDIGALDVCVMAGYPGTIASTWQRAGRAGRRSGRSAAVLVASSAPLDQFIVRHPTYFFDASPEHALINPENLHVLLNHVKCAAFELPFQEGERFGRTPVSTDEVLQVLGEEGFVHAADGQWNWTHESYPADAVSLRAVTSDNYVIVDVTEGSRVIGETDYTSALSTLHEKAIYILEGALFQVERLDIEGRKAYVRSVECDYYTDAITYTKVNVLDVAETSLGEIGDGYRVPGTVNRELTDDGRAADDDGRAGSQSPAVNNADRAGLPSRADADVDVTQMAAFGERALPAQDDSGPFVPQPNRSARSHGDVHVVSRVVGFKKIRFYTNENVGSGDLDLPEQQMHTTAYWLTVPRAVLLDVPYAPDDRRDGVSGLAHAMLSIAQLLLMCDRRDLGVSIDTGTGEASVGGRPTAPATGDADAHVYLYDNYPGGIGFSAPLFGMHTPLLAQTQQLIASCPCAIGCPSCVGPVGDIGPRAKHVALDLLSRLQAASAAPGDEVPF</sequence>
<dbReference type="InterPro" id="IPR011545">
    <property type="entry name" value="DEAD/DEAH_box_helicase_dom"/>
</dbReference>
<evidence type="ECO:0000259" key="4">
    <source>
        <dbReference type="PROSITE" id="PS51192"/>
    </source>
</evidence>
<accession>A0A143PV27</accession>
<dbReference type="OrthoDB" id="143059at2"/>
<dbReference type="Pfam" id="PF00271">
    <property type="entry name" value="Helicase_C"/>
    <property type="match status" value="1"/>
</dbReference>